<dbReference type="EMBL" id="JBHSDC010000029">
    <property type="protein sequence ID" value="MFC4233282.1"/>
    <property type="molecule type" value="Genomic_DNA"/>
</dbReference>
<feature type="domain" description="Haem-binding" evidence="1">
    <location>
        <begin position="13"/>
        <end position="148"/>
    </location>
</feature>
<dbReference type="SMART" id="SM01235">
    <property type="entry name" value="Haem_bd"/>
    <property type="match status" value="1"/>
</dbReference>
<dbReference type="RefSeq" id="WP_379015497.1">
    <property type="nucleotide sequence ID" value="NZ_JBHSDC010000029.1"/>
</dbReference>
<evidence type="ECO:0000313" key="2">
    <source>
        <dbReference type="EMBL" id="MFC4233282.1"/>
    </source>
</evidence>
<dbReference type="Pfam" id="PF14376">
    <property type="entry name" value="Haem_bd"/>
    <property type="match status" value="1"/>
</dbReference>
<reference evidence="3" key="1">
    <citation type="journal article" date="2019" name="Int. J. Syst. Evol. Microbiol.">
        <title>The Global Catalogue of Microorganisms (GCM) 10K type strain sequencing project: providing services to taxonomists for standard genome sequencing and annotation.</title>
        <authorList>
            <consortium name="The Broad Institute Genomics Platform"/>
            <consortium name="The Broad Institute Genome Sequencing Center for Infectious Disease"/>
            <person name="Wu L."/>
            <person name="Ma J."/>
        </authorList>
    </citation>
    <scope>NUCLEOTIDE SEQUENCE [LARGE SCALE GENOMIC DNA]</scope>
    <source>
        <strain evidence="3">CECT 8010</strain>
    </source>
</reference>
<protein>
    <submittedName>
        <fullName evidence="2">Heme-binding domain-containing protein</fullName>
    </submittedName>
</protein>
<evidence type="ECO:0000313" key="3">
    <source>
        <dbReference type="Proteomes" id="UP001595906"/>
    </source>
</evidence>
<name>A0ABV8PZ89_9BACT</name>
<comment type="caution">
    <text evidence="2">The sequence shown here is derived from an EMBL/GenBank/DDBJ whole genome shotgun (WGS) entry which is preliminary data.</text>
</comment>
<organism evidence="2 3">
    <name type="scientific">Parasediminibacterium paludis</name>
    <dbReference type="NCBI Taxonomy" id="908966"/>
    <lineage>
        <taxon>Bacteria</taxon>
        <taxon>Pseudomonadati</taxon>
        <taxon>Bacteroidota</taxon>
        <taxon>Chitinophagia</taxon>
        <taxon>Chitinophagales</taxon>
        <taxon>Chitinophagaceae</taxon>
        <taxon>Parasediminibacterium</taxon>
    </lineage>
</organism>
<sequence length="167" mass="19285">MKKALKYIGIVLLVVLVMIQFIHPAKNIAATPAAHHISKLYAVPADVEQTLVKACYDCHSNNTKYPWYSNVQPVDWWLNSHIKDGKRHLNFDEFTIYSIARQYKKLEECMEETKEGEMPLETYTLIHKNAVLTDAEKLSFTTWCETVRDSIKAKYPADSLVLPKKKK</sequence>
<gene>
    <name evidence="2" type="ORF">ACFOW1_15375</name>
</gene>
<proteinExistence type="predicted"/>
<keyword evidence="3" id="KW-1185">Reference proteome</keyword>
<dbReference type="InterPro" id="IPR025992">
    <property type="entry name" value="Haem-bd"/>
</dbReference>
<accession>A0ABV8PZ89</accession>
<dbReference type="Proteomes" id="UP001595906">
    <property type="component" value="Unassembled WGS sequence"/>
</dbReference>
<evidence type="ECO:0000259" key="1">
    <source>
        <dbReference type="SMART" id="SM01235"/>
    </source>
</evidence>